<dbReference type="GeneID" id="111247594"/>
<dbReference type="InterPro" id="IPR002035">
    <property type="entry name" value="VWF_A"/>
</dbReference>
<keyword evidence="2" id="KW-0812">Transmembrane</keyword>
<dbReference type="GO" id="GO:0032991">
    <property type="term" value="C:protein-containing complex"/>
    <property type="evidence" value="ECO:0007669"/>
    <property type="project" value="UniProtKB-ARBA"/>
</dbReference>
<organism evidence="4 5">
    <name type="scientific">Varroa destructor</name>
    <name type="common">Honeybee mite</name>
    <dbReference type="NCBI Taxonomy" id="109461"/>
    <lineage>
        <taxon>Eukaryota</taxon>
        <taxon>Metazoa</taxon>
        <taxon>Ecdysozoa</taxon>
        <taxon>Arthropoda</taxon>
        <taxon>Chelicerata</taxon>
        <taxon>Arachnida</taxon>
        <taxon>Acari</taxon>
        <taxon>Parasitiformes</taxon>
        <taxon>Mesostigmata</taxon>
        <taxon>Gamasina</taxon>
        <taxon>Dermanyssoidea</taxon>
        <taxon>Varroidae</taxon>
        <taxon>Varroa</taxon>
    </lineage>
</organism>
<dbReference type="RefSeq" id="XP_022654436.1">
    <property type="nucleotide sequence ID" value="XM_022798701.1"/>
</dbReference>
<proteinExistence type="predicted"/>
<evidence type="ECO:0000259" key="3">
    <source>
        <dbReference type="PROSITE" id="PS50234"/>
    </source>
</evidence>
<keyword evidence="2" id="KW-1133">Transmembrane helix</keyword>
<feature type="transmembrane region" description="Helical" evidence="2">
    <location>
        <begin position="1080"/>
        <end position="1103"/>
    </location>
</feature>
<dbReference type="PROSITE" id="PS50234">
    <property type="entry name" value="VWFA"/>
    <property type="match status" value="1"/>
</dbReference>
<dbReference type="EnsemblMetazoa" id="XM_022798701">
    <property type="protein sequence ID" value="XP_022654436"/>
    <property type="gene ID" value="LOC111247594"/>
</dbReference>
<evidence type="ECO:0000256" key="2">
    <source>
        <dbReference type="SAM" id="Phobius"/>
    </source>
</evidence>
<dbReference type="Pfam" id="PF08434">
    <property type="entry name" value="CLCA"/>
    <property type="match status" value="1"/>
</dbReference>
<evidence type="ECO:0000313" key="4">
    <source>
        <dbReference type="EnsemblMetazoa" id="XP_022654436"/>
    </source>
</evidence>
<dbReference type="Proteomes" id="UP000594260">
    <property type="component" value="Unplaced"/>
</dbReference>
<evidence type="ECO:0000313" key="5">
    <source>
        <dbReference type="Proteomes" id="UP000594260"/>
    </source>
</evidence>
<dbReference type="InterPro" id="IPR036465">
    <property type="entry name" value="vWFA_dom_sf"/>
</dbReference>
<name>A0A7M7JN33_VARDE</name>
<dbReference type="InParanoid" id="A0A7M7JN33"/>
<dbReference type="SUPFAM" id="SSF53300">
    <property type="entry name" value="vWA-like"/>
    <property type="match status" value="1"/>
</dbReference>
<sequence length="1325" mass="146077">MRQPRHGPAAVSRNRTPLGKRYTLEIFPSCFRFDRRAIVRLTVVLLLIVLCCWPTEVVNGSRVQVDPQIKAYEGLVVAISPKIKQNHGKSIISNLEAVLRNASGELHRARGVYIHEVFIIVPRSWGSRGTWAPQKPPKVKAPSWQQWNRADILIERGEESVFGEIPFVVQYGGCGVQGRHLVVPDTFLRTYAANSDQSPNRFDKYGKPHHVLLREWAVYRYGVFKEHGFPRDPVYPLYLPKPGSQDPNEIELNVCANGPVKPQFRNGNGVACNATINLMNGFPLDQDCIPVYSAGHEAVEASLMSGLPSATHFCGGPNRAHDRTLPTKHNVMCDEKSTTEVIERHPDFYGKARDGYNHLGRTTFIFLQERAQVVAFVIQISETTMQHNHRNYILRALNQFLRSEAPSEMQIALVTYGAVTSEIALRRASASDDSVRNAVDALLLNADIESGSHANSTLEDGLRAALEALNDTSEIMERLPLEGFTKRVLVIGDGHLSQNFDELIHHNYKLQSIRVDSIIFPSRGHVTFPTSTASASVMYTDAAHVGNVIGNNHLPVGRPSLKTDNTLDTFVAQTGGRTVAIDDTPIDNAVTVTALQQLYDALYSFTFDDTSSPQSDSYNQIEQKEFYGKEQHDMVFEFDIDPTLSSELRIRLLGHDYGSDRTWTVLPKDISLFAPDGHSSGKKVYSPKDYKYVSTNSQFWYYEFRIPEPAVGRWRLEAKARKDTKQPIVVSAAAKPSEGDDEPITVDVWISQPSHNVSLQERGLIVYAKVSKGSRPVVDAKVIAKITPVSDQSETQLCIDLRDNGAGDPDVTKDDGVYSRYVEGIKNLGRHRLVVEAKSEGNAAVLRGATVPDDTVPHTACCGSLVVRTALNTTRPFARRVHFGSIFITRVLREQRDGEIRTAWAVPGRVTDLHVVYLQSNPQGVSLGWTATGNVKDHGRAASYILKRFDNRDEAVSQFDERGQVISHWEMDGNPPVPKEAGSREQVFVKVASGSPLPQYFTLKVNNTYGALSAVSNIVTVSVMPPITTTISSIWGISTSGSGQGNSGAPGGTTSGNFDLNSDHILPGQREGPRLLPGQLALIIAIPLVILMLGVCILIIIVARRRKDPLLVKAKKAPVNDKNNGGSLGTPNNGTLPKEPLHGDNVTPVLTPSPVLKEGLSPMATMAPGLPLNPSMGLDHMPMSMDHSISMNDQMNMSMTMNMNLNQMGQQQAGLSPVNHWPAEVLLEHYNKVQEAKQRQEPPPVLTLQAGHHDESINSSNPSIYSTMDPFRNRPQINPSMNSQLNTSIQHSANLNSGIYSPYYGNPPIVTPMGLHVSTRNITQV</sequence>
<evidence type="ECO:0000256" key="1">
    <source>
        <dbReference type="SAM" id="MobiDB-lite"/>
    </source>
</evidence>
<feature type="domain" description="VWFA" evidence="3">
    <location>
        <begin position="373"/>
        <end position="518"/>
    </location>
</feature>
<feature type="region of interest" description="Disordered" evidence="1">
    <location>
        <begin position="1120"/>
        <end position="1141"/>
    </location>
</feature>
<dbReference type="OrthoDB" id="687730at2759"/>
<keyword evidence="5" id="KW-1185">Reference proteome</keyword>
<accession>A0A7M7JN33</accession>
<dbReference type="KEGG" id="vde:111247594"/>
<dbReference type="InterPro" id="IPR013642">
    <property type="entry name" value="CLCA_N"/>
</dbReference>
<protein>
    <recommendedName>
        <fullName evidence="3">VWFA domain-containing protein</fullName>
    </recommendedName>
</protein>
<reference evidence="4" key="1">
    <citation type="submission" date="2021-01" db="UniProtKB">
        <authorList>
            <consortium name="EnsemblMetazoa"/>
        </authorList>
    </citation>
    <scope>IDENTIFICATION</scope>
</reference>
<feature type="compositionally biased region" description="Polar residues" evidence="1">
    <location>
        <begin position="1121"/>
        <end position="1135"/>
    </location>
</feature>
<keyword evidence="2" id="KW-0472">Membrane</keyword>